<dbReference type="InterPro" id="IPR007029">
    <property type="entry name" value="YHS_dom"/>
</dbReference>
<evidence type="ECO:0000256" key="2">
    <source>
        <dbReference type="PIRSR" id="PIRSR000460-1"/>
    </source>
</evidence>
<keyword evidence="5" id="KW-1185">Reference proteome</keyword>
<dbReference type="Pfam" id="PF00343">
    <property type="entry name" value="Phosphorylase"/>
    <property type="match status" value="1"/>
</dbReference>
<dbReference type="Gene3D" id="3.40.50.2000">
    <property type="entry name" value="Glycogen Phosphorylase B"/>
    <property type="match status" value="3"/>
</dbReference>
<reference evidence="4 5" key="1">
    <citation type="submission" date="2017-11" db="EMBL/GenBank/DDBJ databases">
        <title>Isolation and Characterization of Family Methanocellaceae Species from Potential Methane Hydrate Area Offshore Southwestern Taiwan.</title>
        <authorList>
            <person name="Zhang W.-L."/>
            <person name="Chen W.-C."/>
            <person name="Lai M.-C."/>
            <person name="Chen S.-C."/>
        </authorList>
    </citation>
    <scope>NUCLEOTIDE SEQUENCE [LARGE SCALE GENOMIC DNA]</scope>
    <source>
        <strain evidence="4 5">CWC-04</strain>
    </source>
</reference>
<dbReference type="EMBL" id="PGCK01000002">
    <property type="protein sequence ID" value="MCD1294019.1"/>
    <property type="molecule type" value="Genomic_DNA"/>
</dbReference>
<comment type="caution">
    <text evidence="4">The sequence shown here is derived from an EMBL/GenBank/DDBJ whole genome shotgun (WGS) entry which is preliminary data.</text>
</comment>
<dbReference type="AlphaFoldDB" id="A0AAP2RAP3"/>
<dbReference type="SMART" id="SM00746">
    <property type="entry name" value="TRASH"/>
    <property type="match status" value="1"/>
</dbReference>
<dbReference type="GO" id="GO:0008184">
    <property type="term" value="F:glycogen phosphorylase activity"/>
    <property type="evidence" value="ECO:0007669"/>
    <property type="project" value="InterPro"/>
</dbReference>
<evidence type="ECO:0000313" key="5">
    <source>
        <dbReference type="Proteomes" id="UP001320159"/>
    </source>
</evidence>
<gene>
    <name evidence="4" type="ORF">CUJ83_03295</name>
</gene>
<dbReference type="PANTHER" id="PTHR42655:SF1">
    <property type="entry name" value="GLYCOGEN PHOSPHORYLASE"/>
    <property type="match status" value="1"/>
</dbReference>
<dbReference type="GO" id="GO:0030170">
    <property type="term" value="F:pyridoxal phosphate binding"/>
    <property type="evidence" value="ECO:0007669"/>
    <property type="project" value="InterPro"/>
</dbReference>
<protein>
    <submittedName>
        <fullName evidence="4">Alpha-glucan family phosphorylase</fullName>
    </submittedName>
</protein>
<dbReference type="RefSeq" id="WP_230740580.1">
    <property type="nucleotide sequence ID" value="NZ_PGCK01000002.1"/>
</dbReference>
<dbReference type="Proteomes" id="UP001320159">
    <property type="component" value="Unassembled WGS sequence"/>
</dbReference>
<dbReference type="NCBIfam" id="TIGR02094">
    <property type="entry name" value="more_P_ylases"/>
    <property type="match status" value="1"/>
</dbReference>
<evidence type="ECO:0000313" key="4">
    <source>
        <dbReference type="EMBL" id="MCD1294019.1"/>
    </source>
</evidence>
<comment type="similarity">
    <text evidence="1">Belongs to the glycogen phosphorylase family.</text>
</comment>
<evidence type="ECO:0000259" key="3">
    <source>
        <dbReference type="SMART" id="SM00746"/>
    </source>
</evidence>
<dbReference type="InterPro" id="IPR011834">
    <property type="entry name" value="Agluc_phsphrylas"/>
</dbReference>
<name>A0AAP2RAP3_9EURY</name>
<dbReference type="InterPro" id="IPR000811">
    <property type="entry name" value="Glyco_trans_35"/>
</dbReference>
<dbReference type="GO" id="GO:0005975">
    <property type="term" value="P:carbohydrate metabolic process"/>
    <property type="evidence" value="ECO:0007669"/>
    <property type="project" value="InterPro"/>
</dbReference>
<proteinExistence type="inferred from homology"/>
<evidence type="ECO:0000256" key="1">
    <source>
        <dbReference type="ARBA" id="ARBA00006047"/>
    </source>
</evidence>
<dbReference type="Pfam" id="PF04945">
    <property type="entry name" value="YHS"/>
    <property type="match status" value="1"/>
</dbReference>
<feature type="modified residue" description="N6-(pyridoxal phosphate)lysine" evidence="2">
    <location>
        <position position="491"/>
    </location>
</feature>
<organism evidence="4 5">
    <name type="scientific">Methanooceanicella nereidis</name>
    <dbReference type="NCBI Taxonomy" id="2052831"/>
    <lineage>
        <taxon>Archaea</taxon>
        <taxon>Methanobacteriati</taxon>
        <taxon>Methanobacteriota</taxon>
        <taxon>Stenosarchaea group</taxon>
        <taxon>Methanomicrobia</taxon>
        <taxon>Methanocellales</taxon>
        <taxon>Methanocellaceae</taxon>
        <taxon>Methanooceanicella</taxon>
    </lineage>
</organism>
<dbReference type="InterPro" id="IPR011017">
    <property type="entry name" value="TRASH_dom"/>
</dbReference>
<dbReference type="PANTHER" id="PTHR42655">
    <property type="entry name" value="GLYCOGEN PHOSPHORYLASE"/>
    <property type="match status" value="1"/>
</dbReference>
<keyword evidence="2" id="KW-0663">Pyridoxal phosphate</keyword>
<feature type="domain" description="TRASH" evidence="3">
    <location>
        <begin position="5"/>
        <end position="43"/>
    </location>
</feature>
<dbReference type="InterPro" id="IPR052182">
    <property type="entry name" value="Glycogen/Maltodextrin_Phosph"/>
</dbReference>
<dbReference type="SUPFAM" id="SSF53756">
    <property type="entry name" value="UDP-Glycosyltransferase/glycogen phosphorylase"/>
    <property type="match status" value="1"/>
</dbReference>
<accession>A0AAP2RAP3</accession>
<sequence length="590" mass="67191">MLAIDPICGMSLNIEETKYKAEVRGKTYYFCSERCMQSFMEGPKIAYFSMEIGIASNIPTYSGGLGILAGDTVRSCADLRIPIAALTLVSRKGYLKQKINEYGEQIDEPDGWDPSKYMRILPKTVTVKIEGRDVKIGAWIYEQVSMTGGNVSILLLDTDLEGNSPEDRRITDRLYGGDQRYRLKQEIVLGIGGLKMLKALDFNITKFHMNEGHSSLLILELLKKNGYDRESTRSQCVFTTHTPVAAAFDIYSYDMVKDMLGKEYEIDRIKEYAGPDGLNMTLLALNLSKYVNGVANTHMASSRKLFPGYHIRSITNGIYSGLWTCRHFREIYDRYIPGWANEPELLVRADGIPNEVIWNAHLKAKRDFFKYIKDNTGTVFDEDALTIGFARRATAYKRATLILSDLDRLRAVNKKGKIQIVFAGKAHPNDGVGKSMIKEIHDDIWKLKDDVKMVYLENYNMDVAAKMVSGVDMWLATPKIPMEASGTSGMKAAHNGVINYSVLDGWWVEGCIEGVTGWSIGPSPEVYMSEEERREQEVRDIYNKLEYIIIPKYYMDRDGWIEMMKNSIAKISYYFNTNRMMRRYATEAYL</sequence>
<dbReference type="PIRSF" id="PIRSF000460">
    <property type="entry name" value="Pprylas_GlgP"/>
    <property type="match status" value="1"/>
</dbReference>